<accession>A0A4Y9LCF5</accession>
<comment type="caution">
    <text evidence="1">The sequence shown here is derived from an EMBL/GenBank/DDBJ whole genome shotgun (WGS) entry which is preliminary data.</text>
</comment>
<proteinExistence type="predicted"/>
<reference evidence="1 2" key="1">
    <citation type="submission" date="2019-03" db="EMBL/GenBank/DDBJ databases">
        <title>Bradyrhizobium diversity isolated from nodules of Chamaecrista fasciculata.</title>
        <authorList>
            <person name="Klepa M.S."/>
            <person name="Urquiaga M.O."/>
            <person name="Hungria M."/>
            <person name="Delamuta J.R."/>
        </authorList>
    </citation>
    <scope>NUCLEOTIDE SEQUENCE [LARGE SCALE GENOMIC DNA]</scope>
    <source>
        <strain evidence="1 2">CNPSo 3448</strain>
    </source>
</reference>
<dbReference type="EMBL" id="SPQT01000032">
    <property type="protein sequence ID" value="TFV40546.1"/>
    <property type="molecule type" value="Genomic_DNA"/>
</dbReference>
<evidence type="ECO:0000313" key="1">
    <source>
        <dbReference type="EMBL" id="TFV40546.1"/>
    </source>
</evidence>
<dbReference type="AlphaFoldDB" id="A0A4Y9LCF5"/>
<dbReference type="Proteomes" id="UP000297966">
    <property type="component" value="Unassembled WGS sequence"/>
</dbReference>
<dbReference type="OrthoDB" id="8237415at2"/>
<organism evidence="1 2">
    <name type="scientific">Bradyrhizobium niftali</name>
    <dbReference type="NCBI Taxonomy" id="2560055"/>
    <lineage>
        <taxon>Bacteria</taxon>
        <taxon>Pseudomonadati</taxon>
        <taxon>Pseudomonadota</taxon>
        <taxon>Alphaproteobacteria</taxon>
        <taxon>Hyphomicrobiales</taxon>
        <taxon>Nitrobacteraceae</taxon>
        <taxon>Bradyrhizobium</taxon>
    </lineage>
</organism>
<gene>
    <name evidence="1" type="ORF">E4K65_38250</name>
</gene>
<protein>
    <submittedName>
        <fullName evidence="1">Uncharacterized protein</fullName>
    </submittedName>
</protein>
<evidence type="ECO:0000313" key="2">
    <source>
        <dbReference type="Proteomes" id="UP000297966"/>
    </source>
</evidence>
<sequence length="137" mass="14366">MGAGACVSSNLSTGTAIALGQSDIWFAKHLGIAPRRGRRPTMDWKHLAIAPRRKAIATALMYGLSLSVRFTSPTAEEAPLQAAQSASPATSILINQTWLRKPMVPVALRGWPSGSRSCQAACEGPALLSSLPNCAAP</sequence>
<name>A0A4Y9LCF5_9BRAD</name>
<keyword evidence="2" id="KW-1185">Reference proteome</keyword>